<feature type="domain" description="Response regulatory" evidence="6">
    <location>
        <begin position="3"/>
        <end position="117"/>
    </location>
</feature>
<dbReference type="InterPro" id="IPR036388">
    <property type="entry name" value="WH-like_DNA-bd_sf"/>
</dbReference>
<dbReference type="InterPro" id="IPR039420">
    <property type="entry name" value="WalR-like"/>
</dbReference>
<organism evidence="8 9">
    <name type="scientific">Candidatus Cryptobacteroides merdipullorum</name>
    <dbReference type="NCBI Taxonomy" id="2840771"/>
    <lineage>
        <taxon>Bacteria</taxon>
        <taxon>Pseudomonadati</taxon>
        <taxon>Bacteroidota</taxon>
        <taxon>Bacteroidia</taxon>
        <taxon>Bacteroidales</taxon>
        <taxon>Candidatus Cryptobacteroides</taxon>
    </lineage>
</organism>
<dbReference type="CDD" id="cd00383">
    <property type="entry name" value="trans_reg_C"/>
    <property type="match status" value="1"/>
</dbReference>
<dbReference type="EMBL" id="DVLC01000139">
    <property type="protein sequence ID" value="HIT47726.1"/>
    <property type="molecule type" value="Genomic_DNA"/>
</dbReference>
<evidence type="ECO:0000259" key="7">
    <source>
        <dbReference type="PROSITE" id="PS51755"/>
    </source>
</evidence>
<dbReference type="Gene3D" id="1.10.10.10">
    <property type="entry name" value="Winged helix-like DNA-binding domain superfamily/Winged helix DNA-binding domain"/>
    <property type="match status" value="1"/>
</dbReference>
<feature type="modified residue" description="4-aspartylphosphate" evidence="4">
    <location>
        <position position="51"/>
    </location>
</feature>
<keyword evidence="3 5" id="KW-0238">DNA-binding</keyword>
<dbReference type="GO" id="GO:0000976">
    <property type="term" value="F:transcription cis-regulatory region binding"/>
    <property type="evidence" value="ECO:0007669"/>
    <property type="project" value="TreeGrafter"/>
</dbReference>
<evidence type="ECO:0000256" key="3">
    <source>
        <dbReference type="ARBA" id="ARBA00023125"/>
    </source>
</evidence>
<dbReference type="GO" id="GO:0005829">
    <property type="term" value="C:cytosol"/>
    <property type="evidence" value="ECO:0007669"/>
    <property type="project" value="TreeGrafter"/>
</dbReference>
<dbReference type="AlphaFoldDB" id="A0A9D1KHG5"/>
<evidence type="ECO:0000256" key="5">
    <source>
        <dbReference type="PROSITE-ProRule" id="PRU01091"/>
    </source>
</evidence>
<proteinExistence type="predicted"/>
<dbReference type="Pfam" id="PF00072">
    <property type="entry name" value="Response_reg"/>
    <property type="match status" value="1"/>
</dbReference>
<dbReference type="Gene3D" id="3.40.50.2300">
    <property type="match status" value="1"/>
</dbReference>
<reference evidence="8" key="2">
    <citation type="journal article" date="2021" name="PeerJ">
        <title>Extensive microbial diversity within the chicken gut microbiome revealed by metagenomics and culture.</title>
        <authorList>
            <person name="Gilroy R."/>
            <person name="Ravi A."/>
            <person name="Getino M."/>
            <person name="Pursley I."/>
            <person name="Horton D.L."/>
            <person name="Alikhan N.F."/>
            <person name="Baker D."/>
            <person name="Gharbi K."/>
            <person name="Hall N."/>
            <person name="Watson M."/>
            <person name="Adriaenssens E.M."/>
            <person name="Foster-Nyarko E."/>
            <person name="Jarju S."/>
            <person name="Secka A."/>
            <person name="Antonio M."/>
            <person name="Oren A."/>
            <person name="Chaudhuri R.R."/>
            <person name="La Ragione R."/>
            <person name="Hildebrand F."/>
            <person name="Pallen M.J."/>
        </authorList>
    </citation>
    <scope>NUCLEOTIDE SEQUENCE</scope>
    <source>
        <strain evidence="8">ChiHecec2B26-709</strain>
    </source>
</reference>
<evidence type="ECO:0000313" key="9">
    <source>
        <dbReference type="Proteomes" id="UP000886881"/>
    </source>
</evidence>
<dbReference type="Pfam" id="PF00486">
    <property type="entry name" value="Trans_reg_C"/>
    <property type="match status" value="1"/>
</dbReference>
<dbReference type="SMART" id="SM00448">
    <property type="entry name" value="REC"/>
    <property type="match status" value="1"/>
</dbReference>
<keyword evidence="1 4" id="KW-0597">Phosphoprotein</keyword>
<dbReference type="GO" id="GO:0006355">
    <property type="term" value="P:regulation of DNA-templated transcription"/>
    <property type="evidence" value="ECO:0007669"/>
    <property type="project" value="InterPro"/>
</dbReference>
<dbReference type="InterPro" id="IPR001789">
    <property type="entry name" value="Sig_transdc_resp-reg_receiver"/>
</dbReference>
<evidence type="ECO:0000256" key="1">
    <source>
        <dbReference type="ARBA" id="ARBA00022553"/>
    </source>
</evidence>
<dbReference type="PROSITE" id="PS51755">
    <property type="entry name" value="OMPR_PHOB"/>
    <property type="match status" value="1"/>
</dbReference>
<dbReference type="SMART" id="SM00862">
    <property type="entry name" value="Trans_reg_C"/>
    <property type="match status" value="1"/>
</dbReference>
<dbReference type="Gene3D" id="6.10.250.690">
    <property type="match status" value="1"/>
</dbReference>
<dbReference type="PANTHER" id="PTHR48111">
    <property type="entry name" value="REGULATOR OF RPOS"/>
    <property type="match status" value="1"/>
</dbReference>
<dbReference type="Proteomes" id="UP000886881">
    <property type="component" value="Unassembled WGS sequence"/>
</dbReference>
<gene>
    <name evidence="8" type="ORF">IAC35_07730</name>
</gene>
<dbReference type="GO" id="GO:0032993">
    <property type="term" value="C:protein-DNA complex"/>
    <property type="evidence" value="ECO:0007669"/>
    <property type="project" value="TreeGrafter"/>
</dbReference>
<protein>
    <submittedName>
        <fullName evidence="8">Response regulator transcription factor</fullName>
    </submittedName>
</protein>
<keyword evidence="2" id="KW-0902">Two-component regulatory system</keyword>
<comment type="caution">
    <text evidence="8">The sequence shown here is derived from an EMBL/GenBank/DDBJ whole genome shotgun (WGS) entry which is preliminary data.</text>
</comment>
<dbReference type="InterPro" id="IPR001867">
    <property type="entry name" value="OmpR/PhoB-type_DNA-bd"/>
</dbReference>
<evidence type="ECO:0000256" key="4">
    <source>
        <dbReference type="PROSITE-ProRule" id="PRU00169"/>
    </source>
</evidence>
<feature type="DNA-binding region" description="OmpR/PhoB-type" evidence="5">
    <location>
        <begin position="127"/>
        <end position="223"/>
    </location>
</feature>
<dbReference type="SUPFAM" id="SSF52172">
    <property type="entry name" value="CheY-like"/>
    <property type="match status" value="1"/>
</dbReference>
<dbReference type="InterPro" id="IPR011006">
    <property type="entry name" value="CheY-like_superfamily"/>
</dbReference>
<accession>A0A9D1KHG5</accession>
<feature type="domain" description="OmpR/PhoB-type" evidence="7">
    <location>
        <begin position="127"/>
        <end position="223"/>
    </location>
</feature>
<reference evidence="8" key="1">
    <citation type="submission" date="2020-10" db="EMBL/GenBank/DDBJ databases">
        <authorList>
            <person name="Gilroy R."/>
        </authorList>
    </citation>
    <scope>NUCLEOTIDE SEQUENCE</scope>
    <source>
        <strain evidence="8">ChiHecec2B26-709</strain>
    </source>
</reference>
<dbReference type="GO" id="GO:0000156">
    <property type="term" value="F:phosphorelay response regulator activity"/>
    <property type="evidence" value="ECO:0007669"/>
    <property type="project" value="TreeGrafter"/>
</dbReference>
<evidence type="ECO:0000256" key="2">
    <source>
        <dbReference type="ARBA" id="ARBA00023012"/>
    </source>
</evidence>
<sequence length="229" mass="25475">MIEVLIVEDEADILDILSFNLENAGYKVLAASSAEEGIKMLGPDTALILLDVMLPGMSGFQMARQLRRENRNHIPIIFLTARGTENDILTGFSAGGDDYIAKPFSINEVLARVKAVLRRSGGESSRGDMLDFGELHIDLASETAELAGKPLSLSRKEFDLLALLARHPDTYFSRAVLISSLWKDAPYVLDRTVDVHIARIRSKLGRYRDLIKNKTGFGYYVDSHHVVQK</sequence>
<name>A0A9D1KHG5_9BACT</name>
<dbReference type="PROSITE" id="PS50110">
    <property type="entry name" value="RESPONSE_REGULATORY"/>
    <property type="match status" value="1"/>
</dbReference>
<evidence type="ECO:0000313" key="8">
    <source>
        <dbReference type="EMBL" id="HIT47726.1"/>
    </source>
</evidence>
<evidence type="ECO:0000259" key="6">
    <source>
        <dbReference type="PROSITE" id="PS50110"/>
    </source>
</evidence>
<dbReference type="PANTHER" id="PTHR48111:SF40">
    <property type="entry name" value="PHOSPHATE REGULON TRANSCRIPTIONAL REGULATORY PROTEIN PHOB"/>
    <property type="match status" value="1"/>
</dbReference>